<dbReference type="EMBL" id="JAMYWD010000819">
    <property type="protein sequence ID" value="KAJ4946702.1"/>
    <property type="molecule type" value="Genomic_DNA"/>
</dbReference>
<reference evidence="2" key="1">
    <citation type="journal article" date="2023" name="Plant J.">
        <title>The genome of the king protea, Protea cynaroides.</title>
        <authorList>
            <person name="Chang J."/>
            <person name="Duong T.A."/>
            <person name="Schoeman C."/>
            <person name="Ma X."/>
            <person name="Roodt D."/>
            <person name="Barker N."/>
            <person name="Li Z."/>
            <person name="Van de Peer Y."/>
            <person name="Mizrachi E."/>
        </authorList>
    </citation>
    <scope>NUCLEOTIDE SEQUENCE</scope>
    <source>
        <tissue evidence="2">Young leaves</tissue>
    </source>
</reference>
<keyword evidence="3" id="KW-1185">Reference proteome</keyword>
<gene>
    <name evidence="2" type="ORF">NE237_024472</name>
</gene>
<evidence type="ECO:0000256" key="1">
    <source>
        <dbReference type="SAM" id="Coils"/>
    </source>
</evidence>
<protein>
    <submittedName>
        <fullName evidence="2">Uncharacterized protein</fullName>
    </submittedName>
</protein>
<keyword evidence="1" id="KW-0175">Coiled coil</keyword>
<dbReference type="AlphaFoldDB" id="A0A9Q0GLH7"/>
<comment type="caution">
    <text evidence="2">The sequence shown here is derived from an EMBL/GenBank/DDBJ whole genome shotgun (WGS) entry which is preliminary data.</text>
</comment>
<accession>A0A9Q0GLH7</accession>
<organism evidence="2 3">
    <name type="scientific">Protea cynaroides</name>
    <dbReference type="NCBI Taxonomy" id="273540"/>
    <lineage>
        <taxon>Eukaryota</taxon>
        <taxon>Viridiplantae</taxon>
        <taxon>Streptophyta</taxon>
        <taxon>Embryophyta</taxon>
        <taxon>Tracheophyta</taxon>
        <taxon>Spermatophyta</taxon>
        <taxon>Magnoliopsida</taxon>
        <taxon>Proteales</taxon>
        <taxon>Proteaceae</taxon>
        <taxon>Protea</taxon>
    </lineage>
</organism>
<evidence type="ECO:0000313" key="3">
    <source>
        <dbReference type="Proteomes" id="UP001141806"/>
    </source>
</evidence>
<evidence type="ECO:0000313" key="2">
    <source>
        <dbReference type="EMBL" id="KAJ4946702.1"/>
    </source>
</evidence>
<proteinExistence type="predicted"/>
<dbReference type="Proteomes" id="UP001141806">
    <property type="component" value="Unassembled WGS sequence"/>
</dbReference>
<sequence length="287" mass="32109">MRIGSNYAIRGGQAASRIAELEARVQELSSQVERSAQTAKQLEDMTARAAQLQEELATVTATSAERERALQAEVAELRRDLDTIIRERDTSNRSYQRARDPVEESSRYEAEAAALWSPGFPLVEPSEQHPAGDHWTFISGLQDLLSSTIKKYPVEGAGTRGSPLEGGDRWYGWCLYRGKVGRKAERRLVRSDSHRLAKAKNGTTLLTDTDFRNGSSFLTGRERRLLTELALVIDPIQAQDSLQVLVALLEFGKLSCSSRFFVLFLWNQLAISFCGAVRILLDLHLRT</sequence>
<name>A0A9Q0GLH7_9MAGN</name>
<feature type="coiled-coil region" evidence="1">
    <location>
        <begin position="18"/>
        <end position="87"/>
    </location>
</feature>